<dbReference type="CDD" id="cd09281">
    <property type="entry name" value="UPF0066"/>
    <property type="match status" value="1"/>
</dbReference>
<keyword evidence="5" id="KW-1185">Reference proteome</keyword>
<evidence type="ECO:0000313" key="4">
    <source>
        <dbReference type="EMBL" id="PLW79026.1"/>
    </source>
</evidence>
<comment type="similarity">
    <text evidence="2">Belongs to the tRNA methyltransferase O family.</text>
</comment>
<evidence type="ECO:0000256" key="2">
    <source>
        <dbReference type="ARBA" id="ARBA00033753"/>
    </source>
</evidence>
<dbReference type="EMBL" id="PKUQ01000001">
    <property type="protein sequence ID" value="PLW79026.1"/>
    <property type="molecule type" value="Genomic_DNA"/>
</dbReference>
<dbReference type="PANTHER" id="PTHR12818:SF0">
    <property type="entry name" value="TRNA (ADENINE(37)-N6)-METHYLTRANSFERASE"/>
    <property type="match status" value="1"/>
</dbReference>
<dbReference type="OrthoDB" id="9804309at2"/>
<dbReference type="InterPro" id="IPR040372">
    <property type="entry name" value="YaeB-like"/>
</dbReference>
<dbReference type="AlphaFoldDB" id="A0A2N5XWY6"/>
<evidence type="ECO:0000256" key="1">
    <source>
        <dbReference type="ARBA" id="ARBA00022691"/>
    </source>
</evidence>
<keyword evidence="4" id="KW-0808">Transferase</keyword>
<dbReference type="Pfam" id="PF01980">
    <property type="entry name" value="TrmO_N"/>
    <property type="match status" value="1"/>
</dbReference>
<reference evidence="4 5" key="1">
    <citation type="submission" date="2018-01" db="EMBL/GenBank/DDBJ databases">
        <title>The draft genome sequence of Cohaesibacter sp. H1304.</title>
        <authorList>
            <person name="Wang N.-N."/>
            <person name="Du Z.-J."/>
        </authorList>
    </citation>
    <scope>NUCLEOTIDE SEQUENCE [LARGE SCALE GENOMIC DNA]</scope>
    <source>
        <strain evidence="4 5">H1304</strain>
    </source>
</reference>
<sequence length="166" mass="18913">MPKRPGEMELAENCLSQDAWLSFIGHIQTPFKSREMCPRNGRGTDEVAYIKLKPEFLPGVKSLETCSHVIVFYWMHHAMRTLIQQRPKFDTDIHGTFALRSPNRPNPIAISVVELLEIQPDGLKIRYIDCLDGTPLLDIKPYFPHTDAIPDAQVGWFDKATTPDPI</sequence>
<name>A0A2N5XWY6_9HYPH</name>
<dbReference type="PANTHER" id="PTHR12818">
    <property type="entry name" value="TRNA (ADENINE(37)-N6)-METHYLTRANSFERASE"/>
    <property type="match status" value="1"/>
</dbReference>
<feature type="domain" description="TsaA-like" evidence="3">
    <location>
        <begin position="21"/>
        <end position="151"/>
    </location>
</feature>
<keyword evidence="4" id="KW-0489">Methyltransferase</keyword>
<comment type="caution">
    <text evidence="4">The sequence shown here is derived from an EMBL/GenBank/DDBJ whole genome shotgun (WGS) entry which is preliminary data.</text>
</comment>
<gene>
    <name evidence="4" type="primary">tsaA</name>
    <name evidence="4" type="ORF">C0081_01985</name>
</gene>
<dbReference type="InterPro" id="IPR023370">
    <property type="entry name" value="TrmO-like_N"/>
</dbReference>
<dbReference type="SUPFAM" id="SSF118196">
    <property type="entry name" value="YaeB-like"/>
    <property type="match status" value="1"/>
</dbReference>
<organism evidence="4 5">
    <name type="scientific">Cohaesibacter celericrescens</name>
    <dbReference type="NCBI Taxonomy" id="2067669"/>
    <lineage>
        <taxon>Bacteria</taxon>
        <taxon>Pseudomonadati</taxon>
        <taxon>Pseudomonadota</taxon>
        <taxon>Alphaproteobacteria</taxon>
        <taxon>Hyphomicrobiales</taxon>
        <taxon>Cohaesibacteraceae</taxon>
    </lineage>
</organism>
<dbReference type="InterPro" id="IPR036414">
    <property type="entry name" value="YaeB_N_sf"/>
</dbReference>
<accession>A0A2N5XWY6</accession>
<evidence type="ECO:0000313" key="5">
    <source>
        <dbReference type="Proteomes" id="UP000234881"/>
    </source>
</evidence>
<dbReference type="GO" id="GO:0008168">
    <property type="term" value="F:methyltransferase activity"/>
    <property type="evidence" value="ECO:0007669"/>
    <property type="project" value="UniProtKB-KW"/>
</dbReference>
<dbReference type="RefSeq" id="WP_101532108.1">
    <property type="nucleotide sequence ID" value="NZ_JBFHIU010000054.1"/>
</dbReference>
<evidence type="ECO:0000259" key="3">
    <source>
        <dbReference type="PROSITE" id="PS51668"/>
    </source>
</evidence>
<dbReference type="Gene3D" id="2.40.30.70">
    <property type="entry name" value="YaeB-like"/>
    <property type="match status" value="1"/>
</dbReference>
<keyword evidence="1" id="KW-0949">S-adenosyl-L-methionine</keyword>
<dbReference type="InterPro" id="IPR036413">
    <property type="entry name" value="YaeB-like_sf"/>
</dbReference>
<protein>
    <submittedName>
        <fullName evidence="4">tRNA (N6-threonylcarbamoyladenosine(37)-N6)-methyltransferase TrmO</fullName>
    </submittedName>
</protein>
<proteinExistence type="inferred from homology"/>
<dbReference type="GO" id="GO:0032259">
    <property type="term" value="P:methylation"/>
    <property type="evidence" value="ECO:0007669"/>
    <property type="project" value="UniProtKB-KW"/>
</dbReference>
<dbReference type="NCBIfam" id="TIGR00104">
    <property type="entry name" value="tRNA_TsaA"/>
    <property type="match status" value="1"/>
</dbReference>
<dbReference type="Proteomes" id="UP000234881">
    <property type="component" value="Unassembled WGS sequence"/>
</dbReference>
<dbReference type="PROSITE" id="PS51668">
    <property type="entry name" value="TSAA_2"/>
    <property type="match status" value="1"/>
</dbReference>